<organism evidence="2 3">
    <name type="scientific">Jiella pacifica</name>
    <dbReference type="NCBI Taxonomy" id="2696469"/>
    <lineage>
        <taxon>Bacteria</taxon>
        <taxon>Pseudomonadati</taxon>
        <taxon>Pseudomonadota</taxon>
        <taxon>Alphaproteobacteria</taxon>
        <taxon>Hyphomicrobiales</taxon>
        <taxon>Aurantimonadaceae</taxon>
        <taxon>Jiella</taxon>
    </lineage>
</organism>
<evidence type="ECO:0000313" key="3">
    <source>
        <dbReference type="Proteomes" id="UP000469011"/>
    </source>
</evidence>
<feature type="region of interest" description="Disordered" evidence="1">
    <location>
        <begin position="17"/>
        <end position="39"/>
    </location>
</feature>
<name>A0A6N9T484_9HYPH</name>
<dbReference type="AlphaFoldDB" id="A0A6N9T484"/>
<accession>A0A6N9T484</accession>
<protein>
    <submittedName>
        <fullName evidence="2">Uncharacterized protein</fullName>
    </submittedName>
</protein>
<reference evidence="2 3" key="1">
    <citation type="submission" date="2020-01" db="EMBL/GenBank/DDBJ databases">
        <title>Jiella pacifica sp. nov.</title>
        <authorList>
            <person name="Xue Z."/>
            <person name="Zhu S."/>
            <person name="Chen J."/>
            <person name="Yang J."/>
        </authorList>
    </citation>
    <scope>NUCLEOTIDE SEQUENCE [LARGE SCALE GENOMIC DNA]</scope>
    <source>
        <strain evidence="2 3">40Bstr34</strain>
    </source>
</reference>
<keyword evidence="3" id="KW-1185">Reference proteome</keyword>
<evidence type="ECO:0000256" key="1">
    <source>
        <dbReference type="SAM" id="MobiDB-lite"/>
    </source>
</evidence>
<feature type="compositionally biased region" description="Basic and acidic residues" evidence="1">
    <location>
        <begin position="17"/>
        <end position="33"/>
    </location>
</feature>
<dbReference type="EMBL" id="JAAAMG010000007">
    <property type="protein sequence ID" value="NDW04876.1"/>
    <property type="molecule type" value="Genomic_DNA"/>
</dbReference>
<dbReference type="RefSeq" id="WP_163463127.1">
    <property type="nucleotide sequence ID" value="NZ_JAAAMG010000007.1"/>
</dbReference>
<evidence type="ECO:0000313" key="2">
    <source>
        <dbReference type="EMBL" id="NDW04876.1"/>
    </source>
</evidence>
<comment type="caution">
    <text evidence="2">The sequence shown here is derived from an EMBL/GenBank/DDBJ whole genome shotgun (WGS) entry which is preliminary data.</text>
</comment>
<dbReference type="Proteomes" id="UP000469011">
    <property type="component" value="Unassembled WGS sequence"/>
</dbReference>
<gene>
    <name evidence="2" type="ORF">GTK09_10580</name>
</gene>
<proteinExistence type="predicted"/>
<sequence>MPPVVSARIGATFDSVGQDRLRGGHGPERRAGRDMGSSAISRAVARPGDARIFAGALY</sequence>